<comment type="similarity">
    <text evidence="1">Belongs to the bacterial solute-binding protein 5 family.</text>
</comment>
<dbReference type="AlphaFoldDB" id="A0AB39ULA6"/>
<feature type="domain" description="Solute-binding protein family 5" evidence="4">
    <location>
        <begin position="4"/>
        <end position="218"/>
    </location>
</feature>
<organism evidence="5">
    <name type="scientific">Bifidobacterium fermentum</name>
    <dbReference type="NCBI Taxonomy" id="3059035"/>
    <lineage>
        <taxon>Bacteria</taxon>
        <taxon>Bacillati</taxon>
        <taxon>Actinomycetota</taxon>
        <taxon>Actinomycetes</taxon>
        <taxon>Bifidobacteriales</taxon>
        <taxon>Bifidobacteriaceae</taxon>
        <taxon>Bifidobacterium</taxon>
    </lineage>
</organism>
<keyword evidence="2" id="KW-0813">Transport</keyword>
<evidence type="ECO:0000256" key="2">
    <source>
        <dbReference type="ARBA" id="ARBA00022448"/>
    </source>
</evidence>
<dbReference type="PANTHER" id="PTHR30290:SF9">
    <property type="entry name" value="OLIGOPEPTIDE-BINDING PROTEIN APPA"/>
    <property type="match status" value="1"/>
</dbReference>
<evidence type="ECO:0000259" key="4">
    <source>
        <dbReference type="Pfam" id="PF00496"/>
    </source>
</evidence>
<dbReference type="Gene3D" id="3.10.105.10">
    <property type="entry name" value="Dipeptide-binding Protein, Domain 3"/>
    <property type="match status" value="1"/>
</dbReference>
<keyword evidence="3" id="KW-0732">Signal</keyword>
<dbReference type="SUPFAM" id="SSF53850">
    <property type="entry name" value="Periplasmic binding protein-like II"/>
    <property type="match status" value="1"/>
</dbReference>
<dbReference type="GO" id="GO:0015833">
    <property type="term" value="P:peptide transport"/>
    <property type="evidence" value="ECO:0007669"/>
    <property type="project" value="TreeGrafter"/>
</dbReference>
<sequence length="319" mass="35610">MKKYPGAPYAAKQVFRILPEASTRTGALTSNQTDVLYGVPSQDISTFTSNSKYKYDQVLNSGTAYSLYFNTTKAPFNDIRVRKAVQEGFDLNEVVKSVYYGTGTTAKEWITPASIFFDKSFKSNVKYNKSAAGKLLDSAGWTKRDSQGYRTNDSGKRLTINVYSDAPYIRDSREVLFQAISAELKKNLGVDFQFKALDVGSVSTKWKENQNDAFDNSMGSADVSGSLDLLLVPWDPPRIFLSNDTKVTDLAAKAKTAASKDARKEYYTQLQDYVINEKAYVLPLYVPRDNWASKTSVHGIQISKTAGHLFNTATVWKDK</sequence>
<dbReference type="Pfam" id="PF00496">
    <property type="entry name" value="SBP_bac_5"/>
    <property type="match status" value="1"/>
</dbReference>
<proteinExistence type="inferred from homology"/>
<dbReference type="InterPro" id="IPR039424">
    <property type="entry name" value="SBP_5"/>
</dbReference>
<evidence type="ECO:0000256" key="3">
    <source>
        <dbReference type="ARBA" id="ARBA00022729"/>
    </source>
</evidence>
<evidence type="ECO:0000313" key="5">
    <source>
        <dbReference type="EMBL" id="XDS49769.1"/>
    </source>
</evidence>
<gene>
    <name evidence="5" type="ORF">QN216_10085</name>
</gene>
<dbReference type="EMBL" id="CP129682">
    <property type="protein sequence ID" value="XDS49769.1"/>
    <property type="molecule type" value="Genomic_DNA"/>
</dbReference>
<dbReference type="PANTHER" id="PTHR30290">
    <property type="entry name" value="PERIPLASMIC BINDING COMPONENT OF ABC TRANSPORTER"/>
    <property type="match status" value="1"/>
</dbReference>
<dbReference type="GO" id="GO:1904680">
    <property type="term" value="F:peptide transmembrane transporter activity"/>
    <property type="evidence" value="ECO:0007669"/>
    <property type="project" value="TreeGrafter"/>
</dbReference>
<protein>
    <submittedName>
        <fullName evidence="5">ABC transporter substrate-binding protein</fullName>
    </submittedName>
</protein>
<accession>A0AB39ULA6</accession>
<reference evidence="5" key="1">
    <citation type="submission" date="2023-07" db="EMBL/GenBank/DDBJ databases">
        <title>Bifidobacterium aquikefiriaerophilum sp. nov. and Bifidobacterium eccum sp. nov., isolated from water kefir.</title>
        <authorList>
            <person name="Breselge S."/>
            <person name="Bellassi P."/>
            <person name="Barcenilla C."/>
            <person name="Alvarez-Ordonez A."/>
            <person name="Morelli L."/>
            <person name="Cotter P.D."/>
        </authorList>
    </citation>
    <scope>NUCLEOTIDE SEQUENCE</scope>
    <source>
        <strain evidence="5">WK013_4_14</strain>
    </source>
</reference>
<evidence type="ECO:0000256" key="1">
    <source>
        <dbReference type="ARBA" id="ARBA00005695"/>
    </source>
</evidence>
<name>A0AB39ULA6_9BIFI</name>
<dbReference type="Gene3D" id="3.40.190.10">
    <property type="entry name" value="Periplasmic binding protein-like II"/>
    <property type="match status" value="1"/>
</dbReference>
<dbReference type="InterPro" id="IPR000914">
    <property type="entry name" value="SBP_5_dom"/>
</dbReference>